<dbReference type="InterPro" id="IPR023401">
    <property type="entry name" value="ODC_N"/>
</dbReference>
<keyword evidence="2" id="KW-1185">Reference proteome</keyword>
<dbReference type="InterPro" id="IPR003462">
    <property type="entry name" value="ODC_Mu_crystall"/>
</dbReference>
<name>A0ABY2BUX3_9ACTN</name>
<dbReference type="EMBL" id="SLWM01000001">
    <property type="protein sequence ID" value="TCO32032.1"/>
    <property type="molecule type" value="Genomic_DNA"/>
</dbReference>
<gene>
    <name evidence="1" type="ORF">EV644_101675</name>
</gene>
<dbReference type="Pfam" id="PF02423">
    <property type="entry name" value="OCD_Mu_crystall"/>
    <property type="match status" value="1"/>
</dbReference>
<sequence>MLDLPAAIRAVEDGLRQQAGGIAHAMEKTHAAWESSTLHAIGGVLTDDGLAGTKTWAHTPGGAAPYLLLFDARDGSLRALIEAFALGQLRTAAVSGVATARLADPDAGELAIIGTGKQALTQVAAVAAVRPLRQVHAYSRDPAKASAFCHQVTDQLAISARPAVSVADAVRDAPVITLATRATEPFLSADLPAIGAHINAMGAVTPERAEFQPDLLKRCSVVVADSVEQARHLSAEMRAFYGPGPDAWSAVRRLADLAPGDVARADGRDLTLFKAMGVGLFDLTLGAYCLRQAEASDVGLPLPAPVRSRARLHG</sequence>
<protein>
    <submittedName>
        <fullName evidence="1">Ornithine cyclodeaminase</fullName>
    </submittedName>
</protein>
<dbReference type="Proteomes" id="UP000295818">
    <property type="component" value="Unassembled WGS sequence"/>
</dbReference>
<accession>A0ABY2BUX3</accession>
<dbReference type="Gene3D" id="3.30.1780.10">
    <property type="entry name" value="ornithine cyclodeaminase, domain 1"/>
    <property type="match status" value="1"/>
</dbReference>
<comment type="caution">
    <text evidence="1">The sequence shown here is derived from an EMBL/GenBank/DDBJ whole genome shotgun (WGS) entry which is preliminary data.</text>
</comment>
<evidence type="ECO:0000313" key="1">
    <source>
        <dbReference type="EMBL" id="TCO32032.1"/>
    </source>
</evidence>
<dbReference type="PIRSF" id="PIRSF001439">
    <property type="entry name" value="CryM"/>
    <property type="match status" value="1"/>
</dbReference>
<dbReference type="SUPFAM" id="SSF51735">
    <property type="entry name" value="NAD(P)-binding Rossmann-fold domains"/>
    <property type="match status" value="1"/>
</dbReference>
<dbReference type="PANTHER" id="PTHR13812">
    <property type="entry name" value="KETIMINE REDUCTASE MU-CRYSTALLIN"/>
    <property type="match status" value="1"/>
</dbReference>
<organism evidence="1 2">
    <name type="scientific">Kribbella orskensis</name>
    <dbReference type="NCBI Taxonomy" id="2512216"/>
    <lineage>
        <taxon>Bacteria</taxon>
        <taxon>Bacillati</taxon>
        <taxon>Actinomycetota</taxon>
        <taxon>Actinomycetes</taxon>
        <taxon>Propionibacteriales</taxon>
        <taxon>Kribbellaceae</taxon>
        <taxon>Kribbella</taxon>
    </lineage>
</organism>
<dbReference type="Gene3D" id="3.40.50.720">
    <property type="entry name" value="NAD(P)-binding Rossmann-like Domain"/>
    <property type="match status" value="1"/>
</dbReference>
<evidence type="ECO:0000313" key="2">
    <source>
        <dbReference type="Proteomes" id="UP000295818"/>
    </source>
</evidence>
<dbReference type="PANTHER" id="PTHR13812:SF19">
    <property type="entry name" value="KETIMINE REDUCTASE MU-CRYSTALLIN"/>
    <property type="match status" value="1"/>
</dbReference>
<reference evidence="1 2" key="1">
    <citation type="journal article" date="2015" name="Stand. Genomic Sci.">
        <title>Genomic Encyclopedia of Bacterial and Archaeal Type Strains, Phase III: the genomes of soil and plant-associated and newly described type strains.</title>
        <authorList>
            <person name="Whitman W.B."/>
            <person name="Woyke T."/>
            <person name="Klenk H.P."/>
            <person name="Zhou Y."/>
            <person name="Lilburn T.G."/>
            <person name="Beck B.J."/>
            <person name="De Vos P."/>
            <person name="Vandamme P."/>
            <person name="Eisen J.A."/>
            <person name="Garrity G."/>
            <person name="Hugenholtz P."/>
            <person name="Kyrpides N.C."/>
        </authorList>
    </citation>
    <scope>NUCLEOTIDE SEQUENCE [LARGE SCALE GENOMIC DNA]</scope>
    <source>
        <strain evidence="1 2">VKM Ac-2538</strain>
    </source>
</reference>
<dbReference type="InterPro" id="IPR036291">
    <property type="entry name" value="NAD(P)-bd_dom_sf"/>
</dbReference>
<proteinExistence type="predicted"/>